<dbReference type="Proteomes" id="UP001604336">
    <property type="component" value="Unassembled WGS sequence"/>
</dbReference>
<reference evidence="2" key="1">
    <citation type="submission" date="2024-07" db="EMBL/GenBank/DDBJ databases">
        <title>Two chromosome-level genome assemblies of Korean endemic species Abeliophyllum distichum and Forsythia ovata (Oleaceae).</title>
        <authorList>
            <person name="Jang H."/>
        </authorList>
    </citation>
    <scope>NUCLEOTIDE SEQUENCE [LARGE SCALE GENOMIC DNA]</scope>
</reference>
<evidence type="ECO:0000313" key="2">
    <source>
        <dbReference type="Proteomes" id="UP001604336"/>
    </source>
</evidence>
<dbReference type="EMBL" id="JBFOLK010000003">
    <property type="protein sequence ID" value="KAL2524566.1"/>
    <property type="molecule type" value="Genomic_DNA"/>
</dbReference>
<keyword evidence="2" id="KW-1185">Reference proteome</keyword>
<accession>A0ABD1UHP2</accession>
<name>A0ABD1UHP2_9LAMI</name>
<evidence type="ECO:0000313" key="1">
    <source>
        <dbReference type="EMBL" id="KAL2524566.1"/>
    </source>
</evidence>
<dbReference type="AlphaFoldDB" id="A0ABD1UHP2"/>
<comment type="caution">
    <text evidence="1">The sequence shown here is derived from an EMBL/GenBank/DDBJ whole genome shotgun (WGS) entry which is preliminary data.</text>
</comment>
<organism evidence="1 2">
    <name type="scientific">Abeliophyllum distichum</name>
    <dbReference type="NCBI Taxonomy" id="126358"/>
    <lineage>
        <taxon>Eukaryota</taxon>
        <taxon>Viridiplantae</taxon>
        <taxon>Streptophyta</taxon>
        <taxon>Embryophyta</taxon>
        <taxon>Tracheophyta</taxon>
        <taxon>Spermatophyta</taxon>
        <taxon>Magnoliopsida</taxon>
        <taxon>eudicotyledons</taxon>
        <taxon>Gunneridae</taxon>
        <taxon>Pentapetalae</taxon>
        <taxon>asterids</taxon>
        <taxon>lamiids</taxon>
        <taxon>Lamiales</taxon>
        <taxon>Oleaceae</taxon>
        <taxon>Forsythieae</taxon>
        <taxon>Abeliophyllum</taxon>
    </lineage>
</organism>
<gene>
    <name evidence="1" type="ORF">Adt_09620</name>
</gene>
<protein>
    <submittedName>
        <fullName evidence="1">Uncharacterized protein</fullName>
    </submittedName>
</protein>
<sequence length="145" mass="16473">MVSEQLCDMGIAEYRKKIYWELFSTELCKRFSNCNEEVEKILEEGFEIRSNNIILEDEEDAAKEEEIEVQIFIQQPTISAIASPSMPLSITATATSFATALLFCISDISQSQTSLALLTYPYWKISNGYLVFLFLPLPKVFSASF</sequence>
<proteinExistence type="predicted"/>